<dbReference type="AlphaFoldDB" id="A0A1F5ZIT6"/>
<evidence type="ECO:0000313" key="3">
    <source>
        <dbReference type="Proteomes" id="UP000177268"/>
    </source>
</evidence>
<dbReference type="STRING" id="1798370.A2Z00_03210"/>
<gene>
    <name evidence="2" type="ORF">A2Z00_03210</name>
</gene>
<evidence type="ECO:0000256" key="1">
    <source>
        <dbReference type="ARBA" id="ARBA00022649"/>
    </source>
</evidence>
<dbReference type="InterPro" id="IPR007712">
    <property type="entry name" value="RelE/ParE_toxin"/>
</dbReference>
<protein>
    <recommendedName>
        <fullName evidence="4">Addiction module toxin RelE</fullName>
    </recommendedName>
</protein>
<dbReference type="Pfam" id="PF05016">
    <property type="entry name" value="ParE_toxin"/>
    <property type="match status" value="1"/>
</dbReference>
<keyword evidence="1" id="KW-1277">Toxin-antitoxin system</keyword>
<dbReference type="InterPro" id="IPR035093">
    <property type="entry name" value="RelE/ParE_toxin_dom_sf"/>
</dbReference>
<name>A0A1F5ZIT6_9BACT</name>
<reference evidence="2 3" key="1">
    <citation type="journal article" date="2016" name="Nat. Commun.">
        <title>Thousands of microbial genomes shed light on interconnected biogeochemical processes in an aquifer system.</title>
        <authorList>
            <person name="Anantharaman K."/>
            <person name="Brown C.T."/>
            <person name="Hug L.A."/>
            <person name="Sharon I."/>
            <person name="Castelle C.J."/>
            <person name="Probst A.J."/>
            <person name="Thomas B.C."/>
            <person name="Singh A."/>
            <person name="Wilkins M.J."/>
            <person name="Karaoz U."/>
            <person name="Brodie E.L."/>
            <person name="Williams K.H."/>
            <person name="Hubbard S.S."/>
            <person name="Banfield J.F."/>
        </authorList>
    </citation>
    <scope>NUCLEOTIDE SEQUENCE [LARGE SCALE GENOMIC DNA]</scope>
</reference>
<accession>A0A1F5ZIT6</accession>
<sequence>MKLVLKDEAVRRLKRIGARDKAKVKKKIYSLLTDPFQGKMLTGKLKDFRSVKAWPLRIIYTFDPVTRIVEIETIDYRGNVYKN</sequence>
<dbReference type="EMBL" id="MFIZ01000005">
    <property type="protein sequence ID" value="OGG12017.1"/>
    <property type="molecule type" value="Genomic_DNA"/>
</dbReference>
<dbReference type="Gene3D" id="3.30.2310.20">
    <property type="entry name" value="RelE-like"/>
    <property type="match status" value="1"/>
</dbReference>
<dbReference type="Proteomes" id="UP000177268">
    <property type="component" value="Unassembled WGS sequence"/>
</dbReference>
<comment type="caution">
    <text evidence="2">The sequence shown here is derived from an EMBL/GenBank/DDBJ whole genome shotgun (WGS) entry which is preliminary data.</text>
</comment>
<evidence type="ECO:0008006" key="4">
    <source>
        <dbReference type="Google" id="ProtNLM"/>
    </source>
</evidence>
<evidence type="ECO:0000313" key="2">
    <source>
        <dbReference type="EMBL" id="OGG12017.1"/>
    </source>
</evidence>
<dbReference type="SUPFAM" id="SSF143011">
    <property type="entry name" value="RelE-like"/>
    <property type="match status" value="1"/>
</dbReference>
<organism evidence="2 3">
    <name type="scientific">Candidatus Gottesmanbacteria bacterium RBG_13_45_10</name>
    <dbReference type="NCBI Taxonomy" id="1798370"/>
    <lineage>
        <taxon>Bacteria</taxon>
        <taxon>Candidatus Gottesmaniibacteriota</taxon>
    </lineage>
</organism>
<proteinExistence type="predicted"/>